<name>A0ABM1MJQ9_NICVS</name>
<reference evidence="3" key="1">
    <citation type="submission" date="2025-08" db="UniProtKB">
        <authorList>
            <consortium name="RefSeq"/>
        </authorList>
    </citation>
    <scope>IDENTIFICATION</scope>
    <source>
        <tissue evidence="3">Whole Larva</tissue>
    </source>
</reference>
<feature type="region of interest" description="Disordered" evidence="1">
    <location>
        <begin position="35"/>
        <end position="71"/>
    </location>
</feature>
<evidence type="ECO:0000313" key="2">
    <source>
        <dbReference type="Proteomes" id="UP000695000"/>
    </source>
</evidence>
<feature type="region of interest" description="Disordered" evidence="1">
    <location>
        <begin position="239"/>
        <end position="259"/>
    </location>
</feature>
<proteinExistence type="predicted"/>
<gene>
    <name evidence="3" type="primary">LOC108561405</name>
</gene>
<evidence type="ECO:0000256" key="1">
    <source>
        <dbReference type="SAM" id="MobiDB-lite"/>
    </source>
</evidence>
<dbReference type="Proteomes" id="UP000695000">
    <property type="component" value="Unplaced"/>
</dbReference>
<evidence type="ECO:0000313" key="3">
    <source>
        <dbReference type="RefSeq" id="XP_017774809.1"/>
    </source>
</evidence>
<feature type="region of interest" description="Disordered" evidence="1">
    <location>
        <begin position="81"/>
        <end position="100"/>
    </location>
</feature>
<dbReference type="RefSeq" id="XP_017774809.1">
    <property type="nucleotide sequence ID" value="XM_017919320.1"/>
</dbReference>
<sequence>MKINNNKICLPSNNNQQTARMETLKKIKVLNHPAESPWTSTAPLQSVTSTSKQLECEESSSIKEDETVQMDDVKEEGEKLKSINENQETNASGAPPDNRSYIRHSSSQFFHFVRLMQLFPNVHPATLHTVMTLCKNDFFIAVDKLLYAKKCKELYQNRRNLFQGYPKHQRYSPYMCNTPYCQNVSCAGKPQVIKLDAKRMISRNRCVPKIAADEGASTSNCSDLPPVSLQCNVPIRPLSPVSGDISDPKESPENLENIS</sequence>
<feature type="compositionally biased region" description="Polar residues" evidence="1">
    <location>
        <begin position="37"/>
        <end position="53"/>
    </location>
</feature>
<accession>A0ABM1MJQ9</accession>
<dbReference type="GeneID" id="108561405"/>
<organism evidence="2 3">
    <name type="scientific">Nicrophorus vespilloides</name>
    <name type="common">Boreal carrion beetle</name>
    <dbReference type="NCBI Taxonomy" id="110193"/>
    <lineage>
        <taxon>Eukaryota</taxon>
        <taxon>Metazoa</taxon>
        <taxon>Ecdysozoa</taxon>
        <taxon>Arthropoda</taxon>
        <taxon>Hexapoda</taxon>
        <taxon>Insecta</taxon>
        <taxon>Pterygota</taxon>
        <taxon>Neoptera</taxon>
        <taxon>Endopterygota</taxon>
        <taxon>Coleoptera</taxon>
        <taxon>Polyphaga</taxon>
        <taxon>Staphyliniformia</taxon>
        <taxon>Silphidae</taxon>
        <taxon>Nicrophorinae</taxon>
        <taxon>Nicrophorus</taxon>
    </lineage>
</organism>
<keyword evidence="2" id="KW-1185">Reference proteome</keyword>
<protein>
    <submittedName>
        <fullName evidence="3">Uncharacterized protein LOC108561405</fullName>
    </submittedName>
</protein>
<feature type="compositionally biased region" description="Polar residues" evidence="1">
    <location>
        <begin position="83"/>
        <end position="92"/>
    </location>
</feature>
<dbReference type="CDD" id="cd14279">
    <property type="entry name" value="CUE"/>
    <property type="match status" value="1"/>
</dbReference>